<reference evidence="2" key="1">
    <citation type="submission" date="2015-12" db="EMBL/GenBank/DDBJ databases">
        <title>Gene expression during late stages of embryo sac development: a critical building block for successful pollen-pistil interactions.</title>
        <authorList>
            <person name="Liu Y."/>
            <person name="Joly V."/>
            <person name="Sabar M."/>
            <person name="Matton D.P."/>
        </authorList>
    </citation>
    <scope>NUCLEOTIDE SEQUENCE</scope>
</reference>
<dbReference type="EMBL" id="GEDG01019594">
    <property type="protein sequence ID" value="JAP19810.1"/>
    <property type="molecule type" value="Transcribed_RNA"/>
</dbReference>
<keyword evidence="1" id="KW-0472">Membrane</keyword>
<organism evidence="2">
    <name type="scientific">Solanum chacoense</name>
    <name type="common">Chaco potato</name>
    <dbReference type="NCBI Taxonomy" id="4108"/>
    <lineage>
        <taxon>Eukaryota</taxon>
        <taxon>Viridiplantae</taxon>
        <taxon>Streptophyta</taxon>
        <taxon>Embryophyta</taxon>
        <taxon>Tracheophyta</taxon>
        <taxon>Spermatophyta</taxon>
        <taxon>Magnoliopsida</taxon>
        <taxon>eudicotyledons</taxon>
        <taxon>Gunneridae</taxon>
        <taxon>Pentapetalae</taxon>
        <taxon>asterids</taxon>
        <taxon>lamiids</taxon>
        <taxon>Solanales</taxon>
        <taxon>Solanaceae</taxon>
        <taxon>Solanoideae</taxon>
        <taxon>Solaneae</taxon>
        <taxon>Solanum</taxon>
    </lineage>
</organism>
<evidence type="ECO:0000256" key="1">
    <source>
        <dbReference type="SAM" id="Phobius"/>
    </source>
</evidence>
<dbReference type="AlphaFoldDB" id="A0A0V0HH75"/>
<keyword evidence="1" id="KW-0812">Transmembrane</keyword>
<evidence type="ECO:0000313" key="2">
    <source>
        <dbReference type="EMBL" id="JAP19810.1"/>
    </source>
</evidence>
<keyword evidence="1" id="KW-1133">Transmembrane helix</keyword>
<sequence>MFSLKFLNHSSSICIYFLCFNLLVLLSFLVRFKKCLFPFWQLFNSNFSYDMFKTTRLKGILLHLIYL</sequence>
<accession>A0A0V0HH75</accession>
<feature type="transmembrane region" description="Helical" evidence="1">
    <location>
        <begin position="6"/>
        <end position="30"/>
    </location>
</feature>
<proteinExistence type="predicted"/>
<protein>
    <submittedName>
        <fullName evidence="2">Putative ovule protein</fullName>
    </submittedName>
</protein>
<name>A0A0V0HH75_SOLCH</name>